<evidence type="ECO:0000256" key="2">
    <source>
        <dbReference type="ARBA" id="ARBA00023082"/>
    </source>
</evidence>
<evidence type="ECO:0000256" key="3">
    <source>
        <dbReference type="ARBA" id="ARBA00023163"/>
    </source>
</evidence>
<keyword evidence="2" id="KW-0731">Sigma factor</keyword>
<keyword evidence="3" id="KW-0804">Transcription</keyword>
<feature type="region of interest" description="Disordered" evidence="4">
    <location>
        <begin position="98"/>
        <end position="126"/>
    </location>
</feature>
<keyword evidence="1" id="KW-0805">Transcription regulation</keyword>
<dbReference type="InterPro" id="IPR039425">
    <property type="entry name" value="RNA_pol_sigma-70-like"/>
</dbReference>
<evidence type="ECO:0000313" key="5">
    <source>
        <dbReference type="EMBL" id="BCX47393.1"/>
    </source>
</evidence>
<dbReference type="InterPro" id="IPR013325">
    <property type="entry name" value="RNA_pol_sigma_r2"/>
</dbReference>
<evidence type="ECO:0000256" key="4">
    <source>
        <dbReference type="SAM" id="MobiDB-lite"/>
    </source>
</evidence>
<gene>
    <name evidence="5" type="ORF">HAHE_13010</name>
</gene>
<reference evidence="5 6" key="1">
    <citation type="submission" date="2021-06" db="EMBL/GenBank/DDBJ databases">
        <title>Complete genome of Haloferula helveola possessing various polysaccharide degrading enzymes.</title>
        <authorList>
            <person name="Takami H."/>
            <person name="Huang C."/>
            <person name="Hamasaki K."/>
        </authorList>
    </citation>
    <scope>NUCLEOTIDE SEQUENCE [LARGE SCALE GENOMIC DNA]</scope>
    <source>
        <strain evidence="5 6">CN-1</strain>
    </source>
</reference>
<keyword evidence="6" id="KW-1185">Reference proteome</keyword>
<dbReference type="PANTHER" id="PTHR43133:SF51">
    <property type="entry name" value="RNA POLYMERASE SIGMA FACTOR"/>
    <property type="match status" value="1"/>
</dbReference>
<sequence length="236" mass="26338">MFFTTRWTLVSRASGETPEARAALGDLCEAYWNPVFHFLRREGRGEDESRELTQAFFAKVLTGAGIGNVSPDKGRFRSYLLGALKNFLANRKRDANREKRGGNAVVESIDGGGTDESPGMELADPGATADDAWFDRHWALAVMERGLDRVRQSFDQSGKTRQFEVLRPWLMGDPEGLTQADAAEELGMTRAAAKVAVHRLRQKFGEAIRSEIAETVDTEEEIAEELRYLIEVLRVA</sequence>
<dbReference type="Gene3D" id="1.10.1740.10">
    <property type="match status" value="1"/>
</dbReference>
<organism evidence="5 6">
    <name type="scientific">Haloferula helveola</name>
    <dbReference type="NCBI Taxonomy" id="490095"/>
    <lineage>
        <taxon>Bacteria</taxon>
        <taxon>Pseudomonadati</taxon>
        <taxon>Verrucomicrobiota</taxon>
        <taxon>Verrucomicrobiia</taxon>
        <taxon>Verrucomicrobiales</taxon>
        <taxon>Verrucomicrobiaceae</taxon>
        <taxon>Haloferula</taxon>
    </lineage>
</organism>
<dbReference type="SUPFAM" id="SSF88946">
    <property type="entry name" value="Sigma2 domain of RNA polymerase sigma factors"/>
    <property type="match status" value="1"/>
</dbReference>
<evidence type="ECO:0000256" key="1">
    <source>
        <dbReference type="ARBA" id="ARBA00023015"/>
    </source>
</evidence>
<accession>A0ABN6H641</accession>
<name>A0ABN6H641_9BACT</name>
<dbReference type="PANTHER" id="PTHR43133">
    <property type="entry name" value="RNA POLYMERASE ECF-TYPE SIGMA FACTO"/>
    <property type="match status" value="1"/>
</dbReference>
<proteinExistence type="predicted"/>
<evidence type="ECO:0000313" key="6">
    <source>
        <dbReference type="Proteomes" id="UP001374893"/>
    </source>
</evidence>
<protein>
    <submittedName>
        <fullName evidence="5">RNA polymerase subunit sigma-24</fullName>
    </submittedName>
</protein>
<dbReference type="EMBL" id="AP024702">
    <property type="protein sequence ID" value="BCX47393.1"/>
    <property type="molecule type" value="Genomic_DNA"/>
</dbReference>
<dbReference type="Proteomes" id="UP001374893">
    <property type="component" value="Chromosome"/>
</dbReference>